<dbReference type="EMBL" id="JBHUDJ010000003">
    <property type="protein sequence ID" value="MFD1586885.1"/>
    <property type="molecule type" value="Genomic_DNA"/>
</dbReference>
<dbReference type="AlphaFoldDB" id="A0ABD6CBG4"/>
<name>A0ABD6CBG4_9EURY</name>
<feature type="domain" description="DUF7344" evidence="1">
    <location>
        <begin position="24"/>
        <end position="97"/>
    </location>
</feature>
<organism evidence="2 3">
    <name type="scientific">Halorientalis brevis</name>
    <dbReference type="NCBI Taxonomy" id="1126241"/>
    <lineage>
        <taxon>Archaea</taxon>
        <taxon>Methanobacteriati</taxon>
        <taxon>Methanobacteriota</taxon>
        <taxon>Stenosarchaea group</taxon>
        <taxon>Halobacteria</taxon>
        <taxon>Halobacteriales</taxon>
        <taxon>Haloarculaceae</taxon>
        <taxon>Halorientalis</taxon>
    </lineage>
</organism>
<keyword evidence="3" id="KW-1185">Reference proteome</keyword>
<dbReference type="Pfam" id="PF24035">
    <property type="entry name" value="DUF7344"/>
    <property type="match status" value="1"/>
</dbReference>
<comment type="caution">
    <text evidence="2">The sequence shown here is derived from an EMBL/GenBank/DDBJ whole genome shotgun (WGS) entry which is preliminary data.</text>
</comment>
<gene>
    <name evidence="2" type="ORF">ACFR9U_07815</name>
</gene>
<accession>A0ABD6CBG4</accession>
<evidence type="ECO:0000259" key="1">
    <source>
        <dbReference type="Pfam" id="PF24035"/>
    </source>
</evidence>
<evidence type="ECO:0000313" key="3">
    <source>
        <dbReference type="Proteomes" id="UP001597119"/>
    </source>
</evidence>
<proteinExistence type="predicted"/>
<dbReference type="InterPro" id="IPR055768">
    <property type="entry name" value="DUF7344"/>
</dbReference>
<protein>
    <recommendedName>
        <fullName evidence="1">DUF7344 domain-containing protein</fullName>
    </recommendedName>
</protein>
<evidence type="ECO:0000313" key="2">
    <source>
        <dbReference type="EMBL" id="MFD1586885.1"/>
    </source>
</evidence>
<sequence>MPRAIATGMAKIDSFIEAVAAWPRRTICAYLLNSSEDLFTFEELLTHLVTEARTAPADVRPPSTRRADLARRLRSEYLPRLASEDVIEYDRNANLVRPGPALATIETVFPTLESEFPRP</sequence>
<dbReference type="Proteomes" id="UP001597119">
    <property type="component" value="Unassembled WGS sequence"/>
</dbReference>
<reference evidence="2 3" key="1">
    <citation type="journal article" date="2019" name="Int. J. Syst. Evol. Microbiol.">
        <title>The Global Catalogue of Microorganisms (GCM) 10K type strain sequencing project: providing services to taxonomists for standard genome sequencing and annotation.</title>
        <authorList>
            <consortium name="The Broad Institute Genomics Platform"/>
            <consortium name="The Broad Institute Genome Sequencing Center for Infectious Disease"/>
            <person name="Wu L."/>
            <person name="Ma J."/>
        </authorList>
    </citation>
    <scope>NUCLEOTIDE SEQUENCE [LARGE SCALE GENOMIC DNA]</scope>
    <source>
        <strain evidence="2 3">CGMCC 1.12125</strain>
    </source>
</reference>